<feature type="domain" description="Aminotransferase-like plant mobile" evidence="2">
    <location>
        <begin position="2"/>
        <end position="87"/>
    </location>
</feature>
<dbReference type="InterPro" id="IPR019557">
    <property type="entry name" value="AminoTfrase-like_pln_mobile"/>
</dbReference>
<proteinExistence type="predicted"/>
<sequence>MLAWLYRNLCRASNRNVVAIAGPLQLLQSWIFWRFPSLRPYGFDQFSWPVASRWARYLPTSNERDPRVFQFRTMLDRMTHRDVWLVYLLGFFVYSCCALLSMFN</sequence>
<evidence type="ECO:0000313" key="4">
    <source>
        <dbReference type="Proteomes" id="UP001341840"/>
    </source>
</evidence>
<dbReference type="PANTHER" id="PTHR46033:SF8">
    <property type="entry name" value="PROTEIN MAINTENANCE OF MERISTEMS-LIKE"/>
    <property type="match status" value="1"/>
</dbReference>
<reference evidence="3 4" key="1">
    <citation type="journal article" date="2023" name="Plants (Basel)">
        <title>Bridging the Gap: Combining Genomics and Transcriptomics Approaches to Understand Stylosanthes scabra, an Orphan Legume from the Brazilian Caatinga.</title>
        <authorList>
            <person name="Ferreira-Neto J.R.C."/>
            <person name="da Silva M.D."/>
            <person name="Binneck E."/>
            <person name="de Melo N.F."/>
            <person name="da Silva R.H."/>
            <person name="de Melo A.L.T.M."/>
            <person name="Pandolfi V."/>
            <person name="Bustamante F.O."/>
            <person name="Brasileiro-Vidal A.C."/>
            <person name="Benko-Iseppon A.M."/>
        </authorList>
    </citation>
    <scope>NUCLEOTIDE SEQUENCE [LARGE SCALE GENOMIC DNA]</scope>
    <source>
        <tissue evidence="3">Leaves</tissue>
    </source>
</reference>
<name>A0ABU6R128_9FABA</name>
<dbReference type="Proteomes" id="UP001341840">
    <property type="component" value="Unassembled WGS sequence"/>
</dbReference>
<gene>
    <name evidence="3" type="ORF">PIB30_111314</name>
</gene>
<evidence type="ECO:0000259" key="2">
    <source>
        <dbReference type="Pfam" id="PF10536"/>
    </source>
</evidence>
<evidence type="ECO:0000313" key="3">
    <source>
        <dbReference type="EMBL" id="MED6117581.1"/>
    </source>
</evidence>
<feature type="transmembrane region" description="Helical" evidence="1">
    <location>
        <begin position="84"/>
        <end position="103"/>
    </location>
</feature>
<protein>
    <recommendedName>
        <fullName evidence="2">Aminotransferase-like plant mobile domain-containing protein</fullName>
    </recommendedName>
</protein>
<dbReference type="Pfam" id="PF10536">
    <property type="entry name" value="PMD"/>
    <property type="match status" value="1"/>
</dbReference>
<dbReference type="InterPro" id="IPR044824">
    <property type="entry name" value="MAIN-like"/>
</dbReference>
<dbReference type="EMBL" id="JASCZI010006977">
    <property type="protein sequence ID" value="MED6117581.1"/>
    <property type="molecule type" value="Genomic_DNA"/>
</dbReference>
<evidence type="ECO:0000256" key="1">
    <source>
        <dbReference type="SAM" id="Phobius"/>
    </source>
</evidence>
<comment type="caution">
    <text evidence="3">The sequence shown here is derived from an EMBL/GenBank/DDBJ whole genome shotgun (WGS) entry which is preliminary data.</text>
</comment>
<dbReference type="PANTHER" id="PTHR46033">
    <property type="entry name" value="PROTEIN MAIN-LIKE 2"/>
    <property type="match status" value="1"/>
</dbReference>
<keyword evidence="4" id="KW-1185">Reference proteome</keyword>
<organism evidence="3 4">
    <name type="scientific">Stylosanthes scabra</name>
    <dbReference type="NCBI Taxonomy" id="79078"/>
    <lineage>
        <taxon>Eukaryota</taxon>
        <taxon>Viridiplantae</taxon>
        <taxon>Streptophyta</taxon>
        <taxon>Embryophyta</taxon>
        <taxon>Tracheophyta</taxon>
        <taxon>Spermatophyta</taxon>
        <taxon>Magnoliopsida</taxon>
        <taxon>eudicotyledons</taxon>
        <taxon>Gunneridae</taxon>
        <taxon>Pentapetalae</taxon>
        <taxon>rosids</taxon>
        <taxon>fabids</taxon>
        <taxon>Fabales</taxon>
        <taxon>Fabaceae</taxon>
        <taxon>Papilionoideae</taxon>
        <taxon>50 kb inversion clade</taxon>
        <taxon>dalbergioids sensu lato</taxon>
        <taxon>Dalbergieae</taxon>
        <taxon>Pterocarpus clade</taxon>
        <taxon>Stylosanthes</taxon>
    </lineage>
</organism>
<accession>A0ABU6R128</accession>
<keyword evidence="1" id="KW-0472">Membrane</keyword>
<keyword evidence="1" id="KW-1133">Transmembrane helix</keyword>
<keyword evidence="1" id="KW-0812">Transmembrane</keyword>